<comment type="caution">
    <text evidence="1">The sequence shown here is derived from an EMBL/GenBank/DDBJ whole genome shotgun (WGS) entry which is preliminary data.</text>
</comment>
<name>A0A124GP26_PICGL</name>
<protein>
    <submittedName>
        <fullName evidence="1">Uncharacterized protein</fullName>
    </submittedName>
</protein>
<reference evidence="1" key="1">
    <citation type="journal article" date="2015" name="Genome Biol. Evol.">
        <title>Organellar Genomes of White Spruce (Picea glauca): Assembly and Annotation.</title>
        <authorList>
            <person name="Jackman S.D."/>
            <person name="Warren R.L."/>
            <person name="Gibb E.A."/>
            <person name="Vandervalk B.P."/>
            <person name="Mohamadi H."/>
            <person name="Chu J."/>
            <person name="Raymond A."/>
            <person name="Pleasance S."/>
            <person name="Coope R."/>
            <person name="Wildung M.R."/>
            <person name="Ritland C.E."/>
            <person name="Bousquet J."/>
            <person name="Jones S.J."/>
            <person name="Bohlmann J."/>
            <person name="Birol I."/>
        </authorList>
    </citation>
    <scope>NUCLEOTIDE SEQUENCE [LARGE SCALE GENOMIC DNA]</scope>
    <source>
        <tissue evidence="1">Flushing bud</tissue>
    </source>
</reference>
<organism evidence="1">
    <name type="scientific">Picea glauca</name>
    <name type="common">White spruce</name>
    <name type="synonym">Pinus glauca</name>
    <dbReference type="NCBI Taxonomy" id="3330"/>
    <lineage>
        <taxon>Eukaryota</taxon>
        <taxon>Viridiplantae</taxon>
        <taxon>Streptophyta</taxon>
        <taxon>Embryophyta</taxon>
        <taxon>Tracheophyta</taxon>
        <taxon>Spermatophyta</taxon>
        <taxon>Pinopsida</taxon>
        <taxon>Pinidae</taxon>
        <taxon>Conifers I</taxon>
        <taxon>Pinales</taxon>
        <taxon>Pinaceae</taxon>
        <taxon>Picea</taxon>
    </lineage>
</organism>
<evidence type="ECO:0000313" key="1">
    <source>
        <dbReference type="EMBL" id="KUM50631.1"/>
    </source>
</evidence>
<dbReference type="AlphaFoldDB" id="A0A124GP26"/>
<gene>
    <name evidence="1" type="ORF">ABT39_MTgene475</name>
</gene>
<dbReference type="EMBL" id="LKAM01000001">
    <property type="protein sequence ID" value="KUM50631.1"/>
    <property type="molecule type" value="Genomic_DNA"/>
</dbReference>
<accession>A0A124GP26</accession>
<sequence>MIEPKIPPMPSQIFPINWFTKARMLRPNISPKFVRFMFLNLENARSTSGRQVRKQVSIGLDLFRRHLLKPPQRPFLYA</sequence>
<proteinExistence type="predicted"/>
<keyword evidence="1" id="KW-0496">Mitochondrion</keyword>
<geneLocation type="mitochondrion" evidence="1"/>